<dbReference type="Gene3D" id="3.30.1330.50">
    <property type="entry name" value="2-C-methyl-D-erythritol 2,4-cyclodiphosphate synthase"/>
    <property type="match status" value="1"/>
</dbReference>
<evidence type="ECO:0000256" key="5">
    <source>
        <dbReference type="HAMAP-Rule" id="MF_00107"/>
    </source>
</evidence>
<feature type="binding site" evidence="5">
    <location>
        <position position="142"/>
    </location>
    <ligand>
        <name>4-CDP-2-C-methyl-D-erythritol 2-phosphate</name>
        <dbReference type="ChEBI" id="CHEBI:57919"/>
    </ligand>
</feature>
<keyword evidence="3 5" id="KW-0414">Isoprene biosynthesis</keyword>
<evidence type="ECO:0000256" key="4">
    <source>
        <dbReference type="ARBA" id="ARBA00023239"/>
    </source>
</evidence>
<comment type="similarity">
    <text evidence="1 5 6">Belongs to the IspF family.</text>
</comment>
<proteinExistence type="inferred from homology"/>
<dbReference type="Pfam" id="PF02542">
    <property type="entry name" value="YgbB"/>
    <property type="match status" value="1"/>
</dbReference>
<dbReference type="PANTHER" id="PTHR43181:SF1">
    <property type="entry name" value="2-C-METHYL-D-ERYTHRITOL 2,4-CYCLODIPHOSPHATE SYNTHASE, CHLOROPLASTIC"/>
    <property type="match status" value="1"/>
</dbReference>
<dbReference type="InterPro" id="IPR003526">
    <property type="entry name" value="MECDP_synthase"/>
</dbReference>
<dbReference type="HAMAP" id="MF_00107">
    <property type="entry name" value="IspF"/>
    <property type="match status" value="1"/>
</dbReference>
<comment type="catalytic activity">
    <reaction evidence="5 6">
        <text>4-CDP-2-C-methyl-D-erythritol 2-phosphate = 2-C-methyl-D-erythritol 2,4-cyclic diphosphate + CMP</text>
        <dbReference type="Rhea" id="RHEA:23864"/>
        <dbReference type="ChEBI" id="CHEBI:57919"/>
        <dbReference type="ChEBI" id="CHEBI:58483"/>
        <dbReference type="ChEBI" id="CHEBI:60377"/>
        <dbReference type="EC" id="4.6.1.12"/>
    </reaction>
</comment>
<keyword evidence="4 5" id="KW-0456">Lyase</keyword>
<evidence type="ECO:0000259" key="7">
    <source>
        <dbReference type="Pfam" id="PF02542"/>
    </source>
</evidence>
<organism evidence="8 9">
    <name type="scientific">Sharpea azabuensis</name>
    <dbReference type="NCBI Taxonomy" id="322505"/>
    <lineage>
        <taxon>Bacteria</taxon>
        <taxon>Bacillati</taxon>
        <taxon>Bacillota</taxon>
        <taxon>Erysipelotrichia</taxon>
        <taxon>Erysipelotrichales</taxon>
        <taxon>Coprobacillaceae</taxon>
        <taxon>Sharpea</taxon>
    </lineage>
</organism>
<dbReference type="eggNOG" id="COG0245">
    <property type="taxonomic scope" value="Bacteria"/>
</dbReference>
<dbReference type="RefSeq" id="WP_033163303.1">
    <property type="nucleotide sequence ID" value="NZ_CADAIQ010000090.1"/>
</dbReference>
<evidence type="ECO:0000313" key="8">
    <source>
        <dbReference type="EMBL" id="SEJ14453.1"/>
    </source>
</evidence>
<feature type="site" description="Transition state stabilizer" evidence="5">
    <location>
        <position position="34"/>
    </location>
</feature>
<evidence type="ECO:0000256" key="2">
    <source>
        <dbReference type="ARBA" id="ARBA00022723"/>
    </source>
</evidence>
<evidence type="ECO:0000313" key="9">
    <source>
        <dbReference type="Proteomes" id="UP000183028"/>
    </source>
</evidence>
<dbReference type="GO" id="GO:0016114">
    <property type="term" value="P:terpenoid biosynthetic process"/>
    <property type="evidence" value="ECO:0007669"/>
    <property type="project" value="InterPro"/>
</dbReference>
<dbReference type="GO" id="GO:0019288">
    <property type="term" value="P:isopentenyl diphosphate biosynthetic process, methylerythritol 4-phosphate pathway"/>
    <property type="evidence" value="ECO:0007669"/>
    <property type="project" value="UniProtKB-UniRule"/>
</dbReference>
<protein>
    <recommendedName>
        <fullName evidence="5 6">2-C-methyl-D-erythritol 2,4-cyclodiphosphate synthase</fullName>
        <shortName evidence="5">MECDP-synthase</shortName>
        <shortName evidence="5">MECPP-synthase</shortName>
        <shortName evidence="5">MECPS</shortName>
        <ecNumber evidence="5 6">4.6.1.12</ecNumber>
    </recommendedName>
</protein>
<dbReference type="InterPro" id="IPR036571">
    <property type="entry name" value="MECDP_synthase_sf"/>
</dbReference>
<feature type="domain" description="2-C-methyl-D-erythritol 2,4-cyclodiphosphate synthase" evidence="7">
    <location>
        <begin position="1"/>
        <end position="154"/>
    </location>
</feature>
<dbReference type="GeneID" id="54120697"/>
<sequence length="157" mass="17200">MRIGQSIDIHQLVEGRPLILGGVHIPYEKGLKGHSDADVLLHAIIEAIIGAMGEGDIGKHFPDTDPQYKGISSMILLEKTYEMMVNHHYKIGNVDAIIMTEQPKMAPHITAMRENIAQTLHTDVNNINIKATRGEKMGFVGRGEGIVSQAVVLLENA</sequence>
<keyword evidence="2 5" id="KW-0479">Metal-binding</keyword>
<name>A0A1H6WC43_9FIRM</name>
<dbReference type="GO" id="GO:0046872">
    <property type="term" value="F:metal ion binding"/>
    <property type="evidence" value="ECO:0007669"/>
    <property type="project" value="UniProtKB-KW"/>
</dbReference>
<dbReference type="GO" id="GO:0008685">
    <property type="term" value="F:2-C-methyl-D-erythritol 2,4-cyclodiphosphate synthase activity"/>
    <property type="evidence" value="ECO:0007669"/>
    <property type="project" value="UniProtKB-UniRule"/>
</dbReference>
<dbReference type="PANTHER" id="PTHR43181">
    <property type="entry name" value="2-C-METHYL-D-ERYTHRITOL 2,4-CYCLODIPHOSPHATE SYNTHASE, CHLOROPLASTIC"/>
    <property type="match status" value="1"/>
</dbReference>
<comment type="function">
    <text evidence="5">Involved in the biosynthesis of isopentenyl diphosphate (IPP) and dimethylallyl diphosphate (DMAPP), two major building blocks of isoprenoid compounds. Catalyzes the conversion of 4-diphosphocytidyl-2-C-methyl-D-erythritol 2-phosphate (CDP-ME2P) to 2-C-methyl-D-erythritol 2,4-cyclodiphosphate (ME-CPP) with a corresponding release of cytidine 5-monophosphate (CMP).</text>
</comment>
<dbReference type="CDD" id="cd00554">
    <property type="entry name" value="MECDP_synthase"/>
    <property type="match status" value="1"/>
</dbReference>
<feature type="binding site" evidence="5">
    <location>
        <begin position="61"/>
        <end position="65"/>
    </location>
    <ligand>
        <name>4-CDP-2-C-methyl-D-erythritol 2-phosphate</name>
        <dbReference type="ChEBI" id="CHEBI:57919"/>
    </ligand>
</feature>
<dbReference type="EMBL" id="FNYK01000063">
    <property type="protein sequence ID" value="SEJ14453.1"/>
    <property type="molecule type" value="Genomic_DNA"/>
</dbReference>
<comment type="subunit">
    <text evidence="5">Homotrimer.</text>
</comment>
<dbReference type="EC" id="4.6.1.12" evidence="5 6"/>
<dbReference type="UniPathway" id="UPA00056">
    <property type="reaction ID" value="UER00095"/>
</dbReference>
<evidence type="ECO:0000256" key="6">
    <source>
        <dbReference type="RuleBase" id="RU004395"/>
    </source>
</evidence>
<feature type="binding site" evidence="5">
    <location>
        <position position="8"/>
    </location>
    <ligand>
        <name>a divalent metal cation</name>
        <dbReference type="ChEBI" id="CHEBI:60240"/>
    </ligand>
</feature>
<dbReference type="OrthoDB" id="9804336at2"/>
<feature type="binding site" evidence="5">
    <location>
        <position position="42"/>
    </location>
    <ligand>
        <name>a divalent metal cation</name>
        <dbReference type="ChEBI" id="CHEBI:60240"/>
    </ligand>
</feature>
<dbReference type="NCBIfam" id="TIGR00151">
    <property type="entry name" value="ispF"/>
    <property type="match status" value="1"/>
</dbReference>
<feature type="binding site" evidence="5">
    <location>
        <begin position="8"/>
        <end position="10"/>
    </location>
    <ligand>
        <name>4-CDP-2-C-methyl-D-erythritol 2-phosphate</name>
        <dbReference type="ChEBI" id="CHEBI:57919"/>
    </ligand>
</feature>
<dbReference type="FunFam" id="3.30.1330.50:FF:000001">
    <property type="entry name" value="2-C-methyl-D-erythritol 2,4-cyclodiphosphate synthase"/>
    <property type="match status" value="1"/>
</dbReference>
<dbReference type="STRING" id="322505.SAMN04487836_1468"/>
<feature type="binding site" evidence="5">
    <location>
        <position position="139"/>
    </location>
    <ligand>
        <name>4-CDP-2-C-methyl-D-erythritol 2-phosphate</name>
        <dbReference type="ChEBI" id="CHEBI:57919"/>
    </ligand>
</feature>
<accession>A0A1H6WC43</accession>
<feature type="binding site" evidence="5">
    <location>
        <begin position="56"/>
        <end position="58"/>
    </location>
    <ligand>
        <name>4-CDP-2-C-methyl-D-erythritol 2-phosphate</name>
        <dbReference type="ChEBI" id="CHEBI:57919"/>
    </ligand>
</feature>
<feature type="binding site" evidence="5">
    <location>
        <position position="10"/>
    </location>
    <ligand>
        <name>a divalent metal cation</name>
        <dbReference type="ChEBI" id="CHEBI:60240"/>
    </ligand>
</feature>
<comment type="pathway">
    <text evidence="5">Isoprenoid biosynthesis; isopentenyl diphosphate biosynthesis via DXP pathway; isopentenyl diphosphate from 1-deoxy-D-xylulose 5-phosphate: step 4/6.</text>
</comment>
<reference evidence="9" key="1">
    <citation type="submission" date="2016-10" db="EMBL/GenBank/DDBJ databases">
        <authorList>
            <person name="Varghese N."/>
        </authorList>
    </citation>
    <scope>NUCLEOTIDE SEQUENCE [LARGE SCALE GENOMIC DNA]</scope>
    <source>
        <strain evidence="9">DSM 20406</strain>
    </source>
</reference>
<feature type="binding site" evidence="5">
    <location>
        <begin position="34"/>
        <end position="35"/>
    </location>
    <ligand>
        <name>4-CDP-2-C-methyl-D-erythritol 2-phosphate</name>
        <dbReference type="ChEBI" id="CHEBI:57919"/>
    </ligand>
</feature>
<comment type="caution">
    <text evidence="5">Lacks conserved residue(s) required for the propagation of feature annotation.</text>
</comment>
<dbReference type="SUPFAM" id="SSF69765">
    <property type="entry name" value="IpsF-like"/>
    <property type="match status" value="1"/>
</dbReference>
<keyword evidence="9" id="KW-1185">Reference proteome</keyword>
<gene>
    <name evidence="5" type="primary">ispF</name>
    <name evidence="8" type="ORF">SAMN04487834_10637</name>
</gene>
<comment type="cofactor">
    <cofactor evidence="5">
        <name>a divalent metal cation</name>
        <dbReference type="ChEBI" id="CHEBI:60240"/>
    </cofactor>
    <text evidence="5">Binds 1 divalent metal cation per subunit.</text>
</comment>
<dbReference type="Proteomes" id="UP000183028">
    <property type="component" value="Unassembled WGS sequence"/>
</dbReference>
<evidence type="ECO:0000256" key="3">
    <source>
        <dbReference type="ARBA" id="ARBA00023229"/>
    </source>
</evidence>
<dbReference type="AlphaFoldDB" id="A0A1H6WC43"/>
<evidence type="ECO:0000256" key="1">
    <source>
        <dbReference type="ARBA" id="ARBA00008480"/>
    </source>
</evidence>